<comment type="caution">
    <text evidence="2">The sequence shown here is derived from an EMBL/GenBank/DDBJ whole genome shotgun (WGS) entry which is preliminary data.</text>
</comment>
<evidence type="ECO:0000313" key="3">
    <source>
        <dbReference type="Proteomes" id="UP000053352"/>
    </source>
</evidence>
<dbReference type="Proteomes" id="UP000053352">
    <property type="component" value="Unassembled WGS sequence"/>
</dbReference>
<protein>
    <recommendedName>
        <fullName evidence="4">Aspartyl/glutamyl-tRNA(Asn/Gln) amidotransferase subunit C</fullName>
    </recommendedName>
</protein>
<evidence type="ECO:0008006" key="4">
    <source>
        <dbReference type="Google" id="ProtNLM"/>
    </source>
</evidence>
<organism evidence="2 3">
    <name type="scientific">Pyrodictium occultum</name>
    <dbReference type="NCBI Taxonomy" id="2309"/>
    <lineage>
        <taxon>Archaea</taxon>
        <taxon>Thermoproteota</taxon>
        <taxon>Thermoprotei</taxon>
        <taxon>Desulfurococcales</taxon>
        <taxon>Pyrodictiaceae</taxon>
        <taxon>Pyrodictium</taxon>
    </lineage>
</organism>
<keyword evidence="3" id="KW-1185">Reference proteome</keyword>
<dbReference type="NCBIfam" id="TIGR00135">
    <property type="entry name" value="gatC"/>
    <property type="match status" value="1"/>
</dbReference>
<dbReference type="InterPro" id="IPR036113">
    <property type="entry name" value="Asp/Glu-ADT_sf_sub_c"/>
</dbReference>
<sequence>MASREDMSLEKLAWLSRISLGEEAEELRRRIERARRLIDKLLEARLEGVEPLYHSTGSEGLLREDKPSGSLDRERALLNAARVEKGFVVAPRTVEE</sequence>
<feature type="coiled-coil region" evidence="1">
    <location>
        <begin position="17"/>
        <end position="44"/>
    </location>
</feature>
<dbReference type="OrthoDB" id="15210at2157"/>
<evidence type="ECO:0000256" key="1">
    <source>
        <dbReference type="SAM" id="Coils"/>
    </source>
</evidence>
<proteinExistence type="predicted"/>
<evidence type="ECO:0000313" key="2">
    <source>
        <dbReference type="EMBL" id="KSW12216.1"/>
    </source>
</evidence>
<gene>
    <name evidence="2" type="ORF">CF15_05525</name>
</gene>
<dbReference type="EMBL" id="LNTB01000001">
    <property type="protein sequence ID" value="KSW12216.1"/>
    <property type="molecule type" value="Genomic_DNA"/>
</dbReference>
<dbReference type="AlphaFoldDB" id="A0A0V8RW18"/>
<dbReference type="PANTHER" id="PTHR15004">
    <property type="entry name" value="GLUTAMYL-TRNA(GLN) AMIDOTRANSFERASE SUBUNIT C, MITOCHONDRIAL"/>
    <property type="match status" value="1"/>
</dbReference>
<reference evidence="2 3" key="1">
    <citation type="submission" date="2015-11" db="EMBL/GenBank/DDBJ databases">
        <title>Genome sequence of Pyrodictium occultum PL-19, a marine hyperthermophilic archaeon isolated from Volcano, Italy.</title>
        <authorList>
            <person name="Utturkar S."/>
            <person name="Huber H."/>
            <person name="Leptihn S."/>
            <person name="Brown S."/>
            <person name="Stetter K.O."/>
            <person name="Podar M."/>
        </authorList>
    </citation>
    <scope>NUCLEOTIDE SEQUENCE [LARGE SCALE GENOMIC DNA]</scope>
    <source>
        <strain evidence="2 3">PL-19</strain>
    </source>
</reference>
<dbReference type="PANTHER" id="PTHR15004:SF0">
    <property type="entry name" value="GLUTAMYL-TRNA(GLN) AMIDOTRANSFERASE SUBUNIT C, MITOCHONDRIAL"/>
    <property type="match status" value="1"/>
</dbReference>
<dbReference type="GO" id="GO:0006450">
    <property type="term" value="P:regulation of translational fidelity"/>
    <property type="evidence" value="ECO:0007669"/>
    <property type="project" value="InterPro"/>
</dbReference>
<dbReference type="GO" id="GO:0070681">
    <property type="term" value="P:glutaminyl-tRNAGln biosynthesis via transamidation"/>
    <property type="evidence" value="ECO:0007669"/>
    <property type="project" value="TreeGrafter"/>
</dbReference>
<keyword evidence="1" id="KW-0175">Coiled coil</keyword>
<dbReference type="RefSeq" id="WP_058370896.1">
    <property type="nucleotide sequence ID" value="NZ_LNTB01000001.1"/>
</dbReference>
<dbReference type="Pfam" id="PF02686">
    <property type="entry name" value="GatC"/>
    <property type="match status" value="1"/>
</dbReference>
<dbReference type="STRING" id="2309.CF15_05525"/>
<dbReference type="SUPFAM" id="SSF141000">
    <property type="entry name" value="Glu-tRNAGln amidotransferase C subunit"/>
    <property type="match status" value="1"/>
</dbReference>
<dbReference type="InterPro" id="IPR003837">
    <property type="entry name" value="GatC"/>
</dbReference>
<name>A0A0V8RW18_PYROC</name>
<accession>A0A0V8RW18</accession>